<dbReference type="CDD" id="cd06261">
    <property type="entry name" value="TM_PBP2"/>
    <property type="match status" value="1"/>
</dbReference>
<dbReference type="Proteomes" id="UP000199664">
    <property type="component" value="Unassembled WGS sequence"/>
</dbReference>
<evidence type="ECO:0000259" key="8">
    <source>
        <dbReference type="PROSITE" id="PS50928"/>
    </source>
</evidence>
<proteinExistence type="inferred from homology"/>
<evidence type="ECO:0000256" key="3">
    <source>
        <dbReference type="ARBA" id="ARBA00022475"/>
    </source>
</evidence>
<protein>
    <submittedName>
        <fullName evidence="9">Carbohydrate ABC transporter membrane protein 2, CUT1 family</fullName>
    </submittedName>
</protein>
<dbReference type="InterPro" id="IPR050901">
    <property type="entry name" value="BP-dep_ABC_trans_perm"/>
</dbReference>
<feature type="transmembrane region" description="Helical" evidence="7">
    <location>
        <begin position="175"/>
        <end position="197"/>
    </location>
</feature>
<comment type="subcellular location">
    <subcellularLocation>
        <location evidence="1 7">Cell membrane</location>
        <topology evidence="1 7">Multi-pass membrane protein</topology>
    </subcellularLocation>
</comment>
<dbReference type="InterPro" id="IPR000515">
    <property type="entry name" value="MetI-like"/>
</dbReference>
<evidence type="ECO:0000256" key="5">
    <source>
        <dbReference type="ARBA" id="ARBA00022989"/>
    </source>
</evidence>
<dbReference type="GO" id="GO:0055085">
    <property type="term" value="P:transmembrane transport"/>
    <property type="evidence" value="ECO:0007669"/>
    <property type="project" value="InterPro"/>
</dbReference>
<feature type="transmembrane region" description="Helical" evidence="7">
    <location>
        <begin position="60"/>
        <end position="85"/>
    </location>
</feature>
<dbReference type="PROSITE" id="PS50928">
    <property type="entry name" value="ABC_TM1"/>
    <property type="match status" value="1"/>
</dbReference>
<dbReference type="RefSeq" id="WP_091840479.1">
    <property type="nucleotide sequence ID" value="NZ_FOAN01000009.1"/>
</dbReference>
<dbReference type="OrthoDB" id="9815445at2"/>
<feature type="transmembrane region" description="Helical" evidence="7">
    <location>
        <begin position="97"/>
        <end position="119"/>
    </location>
</feature>
<evidence type="ECO:0000313" key="9">
    <source>
        <dbReference type="EMBL" id="SEM26856.1"/>
    </source>
</evidence>
<evidence type="ECO:0000256" key="2">
    <source>
        <dbReference type="ARBA" id="ARBA00022448"/>
    </source>
</evidence>
<dbReference type="GO" id="GO:0005886">
    <property type="term" value="C:plasma membrane"/>
    <property type="evidence" value="ECO:0007669"/>
    <property type="project" value="UniProtKB-SubCell"/>
</dbReference>
<evidence type="ECO:0000313" key="10">
    <source>
        <dbReference type="Proteomes" id="UP000199664"/>
    </source>
</evidence>
<dbReference type="SUPFAM" id="SSF161098">
    <property type="entry name" value="MetI-like"/>
    <property type="match status" value="1"/>
</dbReference>
<feature type="transmembrane region" description="Helical" evidence="7">
    <location>
        <begin position="203"/>
        <end position="226"/>
    </location>
</feature>
<dbReference type="InterPro" id="IPR035906">
    <property type="entry name" value="MetI-like_sf"/>
</dbReference>
<keyword evidence="4 7" id="KW-0812">Transmembrane</keyword>
<keyword evidence="5 7" id="KW-1133">Transmembrane helix</keyword>
<dbReference type="STRING" id="1036779.SAMN04515666_10999"/>
<dbReference type="Gene3D" id="1.10.3720.10">
    <property type="entry name" value="MetI-like"/>
    <property type="match status" value="1"/>
</dbReference>
<feature type="domain" description="ABC transmembrane type-1" evidence="8">
    <location>
        <begin position="61"/>
        <end position="254"/>
    </location>
</feature>
<dbReference type="AlphaFoldDB" id="A0A1H7WZ04"/>
<keyword evidence="3" id="KW-1003">Cell membrane</keyword>
<gene>
    <name evidence="9" type="ORF">SAMN04515666_10999</name>
</gene>
<keyword evidence="2 7" id="KW-0813">Transport</keyword>
<evidence type="ECO:0000256" key="1">
    <source>
        <dbReference type="ARBA" id="ARBA00004651"/>
    </source>
</evidence>
<keyword evidence="6 7" id="KW-0472">Membrane</keyword>
<feature type="transmembrane region" description="Helical" evidence="7">
    <location>
        <begin position="238"/>
        <end position="258"/>
    </location>
</feature>
<dbReference type="PANTHER" id="PTHR32243">
    <property type="entry name" value="MALTOSE TRANSPORT SYSTEM PERMEASE-RELATED"/>
    <property type="match status" value="1"/>
</dbReference>
<keyword evidence="10" id="KW-1185">Reference proteome</keyword>
<comment type="similarity">
    <text evidence="7">Belongs to the binding-protein-dependent transport system permease family.</text>
</comment>
<dbReference type="EMBL" id="FOAN01000009">
    <property type="protein sequence ID" value="SEM26856.1"/>
    <property type="molecule type" value="Genomic_DNA"/>
</dbReference>
<evidence type="ECO:0000256" key="7">
    <source>
        <dbReference type="RuleBase" id="RU363032"/>
    </source>
</evidence>
<dbReference type="Pfam" id="PF00528">
    <property type="entry name" value="BPD_transp_1"/>
    <property type="match status" value="1"/>
</dbReference>
<evidence type="ECO:0000256" key="6">
    <source>
        <dbReference type="ARBA" id="ARBA00023136"/>
    </source>
</evidence>
<dbReference type="PANTHER" id="PTHR32243:SF18">
    <property type="entry name" value="INNER MEMBRANE ABC TRANSPORTER PERMEASE PROTEIN YCJP"/>
    <property type="match status" value="1"/>
</dbReference>
<accession>A0A1H7WZ04</accession>
<feature type="transmembrane region" description="Helical" evidence="7">
    <location>
        <begin position="131"/>
        <end position="154"/>
    </location>
</feature>
<organism evidence="9 10">
    <name type="scientific">Bosea lupini</name>
    <dbReference type="NCBI Taxonomy" id="1036779"/>
    <lineage>
        <taxon>Bacteria</taxon>
        <taxon>Pseudomonadati</taxon>
        <taxon>Pseudomonadota</taxon>
        <taxon>Alphaproteobacteria</taxon>
        <taxon>Hyphomicrobiales</taxon>
        <taxon>Boseaceae</taxon>
        <taxon>Bosea</taxon>
    </lineage>
</organism>
<evidence type="ECO:0000256" key="4">
    <source>
        <dbReference type="ARBA" id="ARBA00022692"/>
    </source>
</evidence>
<name>A0A1H7WZ04_9HYPH</name>
<sequence>MIRIIAAFGLCALSLIPLVWMVATSFKPPAEYVSTSIALWPQNPTLTHYRVLLDGGMWRLGLNSVVVALGTVALSLLAGLPAAYALARFELPRRFDIVFLGFVLVIKLAPPIALAIPLYQVLRALGLLDTHLGLILANQILALPFAIWMLLGFVRDVPYSFEEAAMLDGAGFVKRLLEIVVPLLMPGLVATAVFVAIMSWNEFLFALLFIQTPSKFTLPAFIATLINEDETLWGRLSAMGLIASLPVLLAVGLVRRGLTREVSVDQH</sequence>
<reference evidence="10" key="1">
    <citation type="submission" date="2016-10" db="EMBL/GenBank/DDBJ databases">
        <authorList>
            <person name="Varghese N."/>
            <person name="Submissions S."/>
        </authorList>
    </citation>
    <scope>NUCLEOTIDE SEQUENCE [LARGE SCALE GENOMIC DNA]</scope>
    <source>
        <strain evidence="10">LMG 26383,CCUG 61248,R- 45681</strain>
    </source>
</reference>